<dbReference type="PANTHER" id="PTHR14269:SF62">
    <property type="entry name" value="CDP-DIACYLGLYCEROL--GLYCEROL-3-PHOSPHATE 3-PHOSPHATIDYLTRANSFERASE 1, CHLOROPLASTIC"/>
    <property type="match status" value="1"/>
</dbReference>
<feature type="transmembrane region" description="Helical" evidence="18">
    <location>
        <begin position="157"/>
        <end position="178"/>
    </location>
</feature>
<evidence type="ECO:0000256" key="3">
    <source>
        <dbReference type="ARBA" id="ARBA00005189"/>
    </source>
</evidence>
<dbReference type="InterPro" id="IPR043130">
    <property type="entry name" value="CDP-OH_PTrfase_TM_dom"/>
</dbReference>
<dbReference type="GO" id="GO:0008444">
    <property type="term" value="F:CDP-diacylglycerol-glycerol-3-phosphate 3-phosphatidyltransferase activity"/>
    <property type="evidence" value="ECO:0007669"/>
    <property type="project" value="UniProtKB-EC"/>
</dbReference>
<keyword evidence="10 18" id="KW-1133">Transmembrane helix</keyword>
<evidence type="ECO:0000256" key="4">
    <source>
        <dbReference type="ARBA" id="ARBA00010441"/>
    </source>
</evidence>
<feature type="transmembrane region" description="Helical" evidence="18">
    <location>
        <begin position="125"/>
        <end position="145"/>
    </location>
</feature>
<evidence type="ECO:0000256" key="12">
    <source>
        <dbReference type="ARBA" id="ARBA00023136"/>
    </source>
</evidence>
<comment type="pathway">
    <text evidence="2">Phospholipid metabolism; phosphatidylglycerol biosynthesis; phosphatidylglycerol from CDP-diacylglycerol: step 1/2.</text>
</comment>
<keyword evidence="13" id="KW-0594">Phospholipid biosynthesis</keyword>
<reference evidence="20" key="1">
    <citation type="journal article" date="2019" name="Int. J. Syst. Evol. Microbiol.">
        <title>The Global Catalogue of Microorganisms (GCM) 10K type strain sequencing project: providing services to taxonomists for standard genome sequencing and annotation.</title>
        <authorList>
            <consortium name="The Broad Institute Genomics Platform"/>
            <consortium name="The Broad Institute Genome Sequencing Center for Infectious Disease"/>
            <person name="Wu L."/>
            <person name="Ma J."/>
        </authorList>
    </citation>
    <scope>NUCLEOTIDE SEQUENCE [LARGE SCALE GENOMIC DNA]</scope>
    <source>
        <strain evidence="20">CGMCC 4.7192</strain>
    </source>
</reference>
<evidence type="ECO:0000313" key="20">
    <source>
        <dbReference type="Proteomes" id="UP001597294"/>
    </source>
</evidence>
<gene>
    <name evidence="19" type="primary">pgsA</name>
    <name evidence="19" type="ORF">ACFSKO_05160</name>
</gene>
<dbReference type="InterPro" id="IPR004570">
    <property type="entry name" value="Phosphatidylglycerol_P_synth"/>
</dbReference>
<comment type="subcellular location">
    <subcellularLocation>
        <location evidence="1">Membrane</location>
        <topology evidence="1">Multi-pass membrane protein</topology>
    </subcellularLocation>
</comment>
<evidence type="ECO:0000256" key="1">
    <source>
        <dbReference type="ARBA" id="ARBA00004141"/>
    </source>
</evidence>
<dbReference type="PIRSF" id="PIRSF000847">
    <property type="entry name" value="Phos_ph_gly_syn"/>
    <property type="match status" value="1"/>
</dbReference>
<evidence type="ECO:0000256" key="7">
    <source>
        <dbReference type="ARBA" id="ARBA00022516"/>
    </source>
</evidence>
<dbReference type="Pfam" id="PF01066">
    <property type="entry name" value="CDP-OH_P_transf"/>
    <property type="match status" value="1"/>
</dbReference>
<dbReference type="InterPro" id="IPR050324">
    <property type="entry name" value="CDP-alcohol_PTase-I"/>
</dbReference>
<evidence type="ECO:0000256" key="11">
    <source>
        <dbReference type="ARBA" id="ARBA00023098"/>
    </source>
</evidence>
<evidence type="ECO:0000256" key="14">
    <source>
        <dbReference type="ARBA" id="ARBA00023264"/>
    </source>
</evidence>
<organism evidence="19 20">
    <name type="scientific">Kiloniella antarctica</name>
    <dbReference type="NCBI Taxonomy" id="1550907"/>
    <lineage>
        <taxon>Bacteria</taxon>
        <taxon>Pseudomonadati</taxon>
        <taxon>Pseudomonadota</taxon>
        <taxon>Alphaproteobacteria</taxon>
        <taxon>Rhodospirillales</taxon>
        <taxon>Kiloniellaceae</taxon>
        <taxon>Kiloniella</taxon>
    </lineage>
</organism>
<dbReference type="Gene3D" id="1.20.120.1760">
    <property type="match status" value="1"/>
</dbReference>
<dbReference type="Proteomes" id="UP001597294">
    <property type="component" value="Unassembled WGS sequence"/>
</dbReference>
<evidence type="ECO:0000256" key="15">
    <source>
        <dbReference type="ARBA" id="ARBA00048586"/>
    </source>
</evidence>
<evidence type="ECO:0000256" key="6">
    <source>
        <dbReference type="ARBA" id="ARBA00014944"/>
    </source>
</evidence>
<keyword evidence="20" id="KW-1185">Reference proteome</keyword>
<keyword evidence="7" id="KW-0444">Lipid biosynthesis</keyword>
<evidence type="ECO:0000256" key="13">
    <source>
        <dbReference type="ARBA" id="ARBA00023209"/>
    </source>
</evidence>
<dbReference type="EMBL" id="JBHUII010000001">
    <property type="protein sequence ID" value="MFD2204983.1"/>
    <property type="molecule type" value="Genomic_DNA"/>
</dbReference>
<evidence type="ECO:0000313" key="19">
    <source>
        <dbReference type="EMBL" id="MFD2204983.1"/>
    </source>
</evidence>
<dbReference type="PANTHER" id="PTHR14269">
    <property type="entry name" value="CDP-DIACYLGLYCEROL--GLYCEROL-3-PHOSPHATE 3-PHOSPHATIDYLTRANSFERASE-RELATED"/>
    <property type="match status" value="1"/>
</dbReference>
<dbReference type="InterPro" id="IPR048254">
    <property type="entry name" value="CDP_ALCOHOL_P_TRANSF_CS"/>
</dbReference>
<keyword evidence="9 18" id="KW-0812">Transmembrane</keyword>
<evidence type="ECO:0000256" key="17">
    <source>
        <dbReference type="RuleBase" id="RU003750"/>
    </source>
</evidence>
<comment type="catalytic activity">
    <reaction evidence="15">
        <text>a CDP-1,2-diacyl-sn-glycerol + sn-glycerol 3-phosphate = a 1,2-diacyl-sn-glycero-3-phospho-(1'-sn-glycero-3'-phosphate) + CMP + H(+)</text>
        <dbReference type="Rhea" id="RHEA:12593"/>
        <dbReference type="ChEBI" id="CHEBI:15378"/>
        <dbReference type="ChEBI" id="CHEBI:57597"/>
        <dbReference type="ChEBI" id="CHEBI:58332"/>
        <dbReference type="ChEBI" id="CHEBI:60110"/>
        <dbReference type="ChEBI" id="CHEBI:60377"/>
        <dbReference type="EC" id="2.7.8.5"/>
    </reaction>
</comment>
<dbReference type="InterPro" id="IPR000462">
    <property type="entry name" value="CDP-OH_P_trans"/>
</dbReference>
<dbReference type="NCBIfam" id="TIGR00560">
    <property type="entry name" value="pgsA"/>
    <property type="match status" value="1"/>
</dbReference>
<dbReference type="PROSITE" id="PS00379">
    <property type="entry name" value="CDP_ALCOHOL_P_TRANSF"/>
    <property type="match status" value="1"/>
</dbReference>
<dbReference type="EC" id="2.7.8.5" evidence="5 16"/>
<comment type="pathway">
    <text evidence="3">Lipid metabolism.</text>
</comment>
<evidence type="ECO:0000256" key="8">
    <source>
        <dbReference type="ARBA" id="ARBA00022679"/>
    </source>
</evidence>
<comment type="similarity">
    <text evidence="4 17">Belongs to the CDP-alcohol phosphatidyltransferase class-I family.</text>
</comment>
<feature type="transmembrane region" description="Helical" evidence="18">
    <location>
        <begin position="71"/>
        <end position="95"/>
    </location>
</feature>
<evidence type="ECO:0000256" key="5">
    <source>
        <dbReference type="ARBA" id="ARBA00013170"/>
    </source>
</evidence>
<evidence type="ECO:0000256" key="9">
    <source>
        <dbReference type="ARBA" id="ARBA00022692"/>
    </source>
</evidence>
<keyword evidence="12 18" id="KW-0472">Membrane</keyword>
<keyword evidence="14" id="KW-1208">Phospholipid metabolism</keyword>
<evidence type="ECO:0000256" key="16">
    <source>
        <dbReference type="NCBIfam" id="TIGR00560"/>
    </source>
</evidence>
<name>A0ABW5BG51_9PROT</name>
<protein>
    <recommendedName>
        <fullName evidence="6 16">CDP-diacylglycerol--glycerol-3-phosphate 3-phosphatidyltransferase</fullName>
        <ecNumber evidence="5 16">2.7.8.5</ecNumber>
    </recommendedName>
</protein>
<accession>A0ABW5BG51</accession>
<evidence type="ECO:0000256" key="2">
    <source>
        <dbReference type="ARBA" id="ARBA00005042"/>
    </source>
</evidence>
<proteinExistence type="inferred from homology"/>
<sequence>MNLPNWLSVFRSGAGFIVIYLLLAGTQTDLIAAIVVMMIAEISDMADGHIARRYGQVTKLGMIIDPMSDSLYRAMVFIGFLGIGWISVWFVAIIITRDIIVSYLRIFAQQQGFTMAARTSGKIKAIVQACAQVWTVGLYALSGFFSQYMDTVEVSFWLLATATAVTAWSGIDYALGYIQSMRQGQTK</sequence>
<evidence type="ECO:0000256" key="10">
    <source>
        <dbReference type="ARBA" id="ARBA00022989"/>
    </source>
</evidence>
<keyword evidence="11" id="KW-0443">Lipid metabolism</keyword>
<comment type="caution">
    <text evidence="19">The sequence shown here is derived from an EMBL/GenBank/DDBJ whole genome shotgun (WGS) entry which is preliminary data.</text>
</comment>
<dbReference type="RefSeq" id="WP_380249092.1">
    <property type="nucleotide sequence ID" value="NZ_JBHUII010000001.1"/>
</dbReference>
<evidence type="ECO:0000256" key="18">
    <source>
        <dbReference type="SAM" id="Phobius"/>
    </source>
</evidence>
<keyword evidence="8 17" id="KW-0808">Transferase</keyword>